<organism evidence="3 4">
    <name type="scientific">Streptomyces seoulensis</name>
    <dbReference type="NCBI Taxonomy" id="73044"/>
    <lineage>
        <taxon>Bacteria</taxon>
        <taxon>Bacillati</taxon>
        <taxon>Actinomycetota</taxon>
        <taxon>Actinomycetes</taxon>
        <taxon>Kitasatosporales</taxon>
        <taxon>Streptomycetaceae</taxon>
        <taxon>Streptomyces</taxon>
    </lineage>
</organism>
<name>A0A4P6U436_STRSO</name>
<evidence type="ECO:0000256" key="1">
    <source>
        <dbReference type="SAM" id="MobiDB-lite"/>
    </source>
</evidence>
<evidence type="ECO:0000313" key="4">
    <source>
        <dbReference type="Proteomes" id="UP000292547"/>
    </source>
</evidence>
<dbReference type="STRING" id="73044.GCA_000725795_03450"/>
<keyword evidence="4" id="KW-1185">Reference proteome</keyword>
<feature type="signal peptide" evidence="2">
    <location>
        <begin position="1"/>
        <end position="22"/>
    </location>
</feature>
<evidence type="ECO:0000313" key="3">
    <source>
        <dbReference type="EMBL" id="QBJ92878.1"/>
    </source>
</evidence>
<feature type="chain" id="PRO_5039677250" evidence="2">
    <location>
        <begin position="23"/>
        <end position="123"/>
    </location>
</feature>
<sequence length="123" mass="12700">MLALLAVAVITLQLFAPSGPFATAHTLGEAKANDAPGIILVAPPAGEGADTVREPRRHRTPPVAAHTDRHRQRGAAPTFAPERPLISRRPAEPVPPARSGAAGAGVTRSSGAHSPAVLQVFRC</sequence>
<reference evidence="3 4" key="1">
    <citation type="submission" date="2018-08" db="EMBL/GenBank/DDBJ databases">
        <title>The complete genome sequence of Streptomyces seoulensis, a pioneer strain for nickel superoxide dismutase discovery.</title>
        <authorList>
            <person name="Shin J."/>
            <person name="Lee J.-S."/>
            <person name="Lee E.-J."/>
            <person name="Youn H.-D."/>
        </authorList>
    </citation>
    <scope>NUCLEOTIDE SEQUENCE [LARGE SCALE GENOMIC DNA]</scope>
    <source>
        <strain evidence="3 4">KCTC 9819</strain>
    </source>
</reference>
<dbReference type="EMBL" id="CP032229">
    <property type="protein sequence ID" value="QBJ92878.1"/>
    <property type="molecule type" value="Genomic_DNA"/>
</dbReference>
<accession>A0A4P6U436</accession>
<dbReference type="Proteomes" id="UP000292547">
    <property type="component" value="Chromosome"/>
</dbReference>
<gene>
    <name evidence="3" type="ORF">D0Z67_23065</name>
</gene>
<keyword evidence="2" id="KW-0732">Signal</keyword>
<evidence type="ECO:0000256" key="2">
    <source>
        <dbReference type="SAM" id="SignalP"/>
    </source>
</evidence>
<proteinExistence type="predicted"/>
<protein>
    <submittedName>
        <fullName evidence="3">Uncharacterized protein</fullName>
    </submittedName>
</protein>
<dbReference type="AlphaFoldDB" id="A0A4P6U436"/>
<dbReference type="KEGG" id="sseo:D0Z67_23065"/>
<feature type="region of interest" description="Disordered" evidence="1">
    <location>
        <begin position="43"/>
        <end position="114"/>
    </location>
</feature>